<dbReference type="Gene3D" id="3.40.630.30">
    <property type="match status" value="1"/>
</dbReference>
<evidence type="ECO:0000256" key="1">
    <source>
        <dbReference type="ARBA" id="ARBA00009342"/>
    </source>
</evidence>
<evidence type="ECO:0000256" key="2">
    <source>
        <dbReference type="ARBA" id="ARBA00022679"/>
    </source>
</evidence>
<feature type="region of interest" description="Disordered" evidence="4">
    <location>
        <begin position="77"/>
        <end position="105"/>
    </location>
</feature>
<sequence>MKLNENCAISTDQVLLVPYDPHHVLTYHGWMADPAIQEATASEPLTLEEEYENQQSWRASHDKLTFIVCLPLSEGALSHDDDTTTTTTTTTATADSTSLDGPGGTAPLLVRAGQDDAPARMVGDVNLFLYPYEPEDAADSLAAPLPAAPELVVGEVDVMIADPRHRQRGLGRGAVRALVRYVLRHAGEVAREYASDKDYPAGKAPGLKMLMVKIKEGNQGSLRLFGRLGFEQEGEVNYFGELTLVNRELEELGKDCPEGYREGVYLRNDGAEGAAAAAART</sequence>
<protein>
    <recommendedName>
        <fullName evidence="5">N-acetyltransferase domain-containing protein</fullName>
    </recommendedName>
</protein>
<dbReference type="InterPro" id="IPR039135">
    <property type="entry name" value="NAT9-like"/>
</dbReference>
<feature type="domain" description="N-acetyltransferase" evidence="5">
    <location>
        <begin position="14"/>
        <end position="231"/>
    </location>
</feature>
<evidence type="ECO:0000259" key="5">
    <source>
        <dbReference type="Pfam" id="PF13302"/>
    </source>
</evidence>
<name>A0ABR4DED6_9PEZI</name>
<dbReference type="EMBL" id="JAZGUE010000003">
    <property type="protein sequence ID" value="KAL2268617.1"/>
    <property type="molecule type" value="Genomic_DNA"/>
</dbReference>
<dbReference type="Pfam" id="PF13302">
    <property type="entry name" value="Acetyltransf_3"/>
    <property type="match status" value="1"/>
</dbReference>
<organism evidence="6 7">
    <name type="scientific">Remersonia thermophila</name>
    <dbReference type="NCBI Taxonomy" id="72144"/>
    <lineage>
        <taxon>Eukaryota</taxon>
        <taxon>Fungi</taxon>
        <taxon>Dikarya</taxon>
        <taxon>Ascomycota</taxon>
        <taxon>Pezizomycotina</taxon>
        <taxon>Sordariomycetes</taxon>
        <taxon>Sordariomycetidae</taxon>
        <taxon>Sordariales</taxon>
        <taxon>Sordariales incertae sedis</taxon>
        <taxon>Remersonia</taxon>
    </lineage>
</organism>
<evidence type="ECO:0000313" key="7">
    <source>
        <dbReference type="Proteomes" id="UP001600064"/>
    </source>
</evidence>
<dbReference type="InterPro" id="IPR016181">
    <property type="entry name" value="Acyl_CoA_acyltransferase"/>
</dbReference>
<feature type="compositionally biased region" description="Low complexity" evidence="4">
    <location>
        <begin position="84"/>
        <end position="98"/>
    </location>
</feature>
<comment type="caution">
    <text evidence="6">The sequence shown here is derived from an EMBL/GenBank/DDBJ whole genome shotgun (WGS) entry which is preliminary data.</text>
</comment>
<evidence type="ECO:0000256" key="4">
    <source>
        <dbReference type="SAM" id="MobiDB-lite"/>
    </source>
</evidence>
<evidence type="ECO:0000313" key="6">
    <source>
        <dbReference type="EMBL" id="KAL2268617.1"/>
    </source>
</evidence>
<dbReference type="RefSeq" id="XP_070867341.1">
    <property type="nucleotide sequence ID" value="XM_071009844.1"/>
</dbReference>
<gene>
    <name evidence="6" type="ORF">VTJ83DRAFT_3463</name>
</gene>
<dbReference type="InterPro" id="IPR000182">
    <property type="entry name" value="GNAT_dom"/>
</dbReference>
<keyword evidence="2" id="KW-0808">Transferase</keyword>
<proteinExistence type="inferred from homology"/>
<keyword evidence="7" id="KW-1185">Reference proteome</keyword>
<comment type="similarity">
    <text evidence="1">Belongs to the acetyltransferase family. GNAT subfamily.</text>
</comment>
<dbReference type="Proteomes" id="UP001600064">
    <property type="component" value="Unassembled WGS sequence"/>
</dbReference>
<keyword evidence="3" id="KW-0012">Acyltransferase</keyword>
<accession>A0ABR4DED6</accession>
<dbReference type="PANTHER" id="PTHR13256:SF16">
    <property type="entry name" value="ALPHA_BETA-TUBULIN-N-ACETYLTRANSFERASE 9"/>
    <property type="match status" value="1"/>
</dbReference>
<reference evidence="6 7" key="1">
    <citation type="journal article" date="2024" name="Commun. Biol.">
        <title>Comparative genomic analysis of thermophilic fungi reveals convergent evolutionary adaptations and gene losses.</title>
        <authorList>
            <person name="Steindorff A.S."/>
            <person name="Aguilar-Pontes M.V."/>
            <person name="Robinson A.J."/>
            <person name="Andreopoulos B."/>
            <person name="LaButti K."/>
            <person name="Kuo A."/>
            <person name="Mondo S."/>
            <person name="Riley R."/>
            <person name="Otillar R."/>
            <person name="Haridas S."/>
            <person name="Lipzen A."/>
            <person name="Grimwood J."/>
            <person name="Schmutz J."/>
            <person name="Clum A."/>
            <person name="Reid I.D."/>
            <person name="Moisan M.C."/>
            <person name="Butler G."/>
            <person name="Nguyen T.T.M."/>
            <person name="Dewar K."/>
            <person name="Conant G."/>
            <person name="Drula E."/>
            <person name="Henrissat B."/>
            <person name="Hansel C."/>
            <person name="Singer S."/>
            <person name="Hutchinson M.I."/>
            <person name="de Vries R.P."/>
            <person name="Natvig D.O."/>
            <person name="Powell A.J."/>
            <person name="Tsang A."/>
            <person name="Grigoriev I.V."/>
        </authorList>
    </citation>
    <scope>NUCLEOTIDE SEQUENCE [LARGE SCALE GENOMIC DNA]</scope>
    <source>
        <strain evidence="6 7">ATCC 22073</strain>
    </source>
</reference>
<dbReference type="GeneID" id="98124488"/>
<dbReference type="PANTHER" id="PTHR13256">
    <property type="entry name" value="N-ACETYLTRANSFERASE 9"/>
    <property type="match status" value="1"/>
</dbReference>
<evidence type="ECO:0000256" key="3">
    <source>
        <dbReference type="ARBA" id="ARBA00023315"/>
    </source>
</evidence>
<dbReference type="SUPFAM" id="SSF55729">
    <property type="entry name" value="Acyl-CoA N-acyltransferases (Nat)"/>
    <property type="match status" value="1"/>
</dbReference>